<sequence>MGLKDIGSTLPPGFRFHPSDEELVCRYLCNKIRAKSLHCNVEDDDVDEALQDATDLVEIDLHICEPWQLPDVAKLNAKEWYFFSFRDRKYCTGYRTNRATVSGYWKATGKDRTVIDPRTRQLVGMRKTLVFYRNRAPHGIKTTWIMHEFRLECPNMLPKEDWVLCRVFNKGRDLSLQDNNNDHLTRRFAVNGAPDLNYAPNYNNQLHPLLSSSPSTTIDPLHHLDQWGQLMKQPSRTTDHPYHHHCKHQTIACGWEQMIGSMSSSSTHGHDHESLLNLLYADNNNNINVTDDQYIQNYEKILFPSDSTSLDHDKICMGTSSDGGMVSNPRMECGGLSFETDNPLSFH</sequence>
<dbReference type="InterPro" id="IPR036093">
    <property type="entry name" value="NAC_dom_sf"/>
</dbReference>
<dbReference type="PANTHER" id="PTHR31744">
    <property type="entry name" value="PROTEIN CUP-SHAPED COTYLEDON 2-RELATED"/>
    <property type="match status" value="1"/>
</dbReference>
<dbReference type="Proteomes" id="UP000264353">
    <property type="component" value="Chromosome A8"/>
</dbReference>
<evidence type="ECO:0000313" key="6">
    <source>
        <dbReference type="EMBL" id="RID50767.1"/>
    </source>
</evidence>
<keyword evidence="4" id="KW-0539">Nucleus</keyword>
<evidence type="ECO:0000256" key="3">
    <source>
        <dbReference type="ARBA" id="ARBA00023163"/>
    </source>
</evidence>
<organism evidence="6 7">
    <name type="scientific">Brassica campestris</name>
    <name type="common">Field mustard</name>
    <dbReference type="NCBI Taxonomy" id="3711"/>
    <lineage>
        <taxon>Eukaryota</taxon>
        <taxon>Viridiplantae</taxon>
        <taxon>Streptophyta</taxon>
        <taxon>Embryophyta</taxon>
        <taxon>Tracheophyta</taxon>
        <taxon>Spermatophyta</taxon>
        <taxon>Magnoliopsida</taxon>
        <taxon>eudicotyledons</taxon>
        <taxon>Gunneridae</taxon>
        <taxon>Pentapetalae</taxon>
        <taxon>rosids</taxon>
        <taxon>malvids</taxon>
        <taxon>Brassicales</taxon>
        <taxon>Brassicaceae</taxon>
        <taxon>Brassiceae</taxon>
        <taxon>Brassica</taxon>
    </lineage>
</organism>
<dbReference type="SUPFAM" id="SSF101941">
    <property type="entry name" value="NAC domain"/>
    <property type="match status" value="1"/>
</dbReference>
<dbReference type="Gene3D" id="2.170.150.80">
    <property type="entry name" value="NAC domain"/>
    <property type="match status" value="1"/>
</dbReference>
<name>A0A397YBT0_BRACM</name>
<evidence type="ECO:0000256" key="1">
    <source>
        <dbReference type="ARBA" id="ARBA00023015"/>
    </source>
</evidence>
<dbReference type="AlphaFoldDB" id="A0A397YBT0"/>
<evidence type="ECO:0000256" key="2">
    <source>
        <dbReference type="ARBA" id="ARBA00023125"/>
    </source>
</evidence>
<dbReference type="EMBL" id="CM010635">
    <property type="protein sequence ID" value="RID50767.1"/>
    <property type="molecule type" value="Genomic_DNA"/>
</dbReference>
<evidence type="ECO:0000259" key="5">
    <source>
        <dbReference type="PROSITE" id="PS51005"/>
    </source>
</evidence>
<keyword evidence="2" id="KW-0238">DNA-binding</keyword>
<keyword evidence="1" id="KW-0805">Transcription regulation</keyword>
<dbReference type="PANTHER" id="PTHR31744:SF116">
    <property type="entry name" value="GENOME ASSEMBLY, CHROMOSOME: A08"/>
    <property type="match status" value="1"/>
</dbReference>
<evidence type="ECO:0000313" key="7">
    <source>
        <dbReference type="Proteomes" id="UP000264353"/>
    </source>
</evidence>
<gene>
    <name evidence="6" type="ORF">BRARA_H01474</name>
</gene>
<proteinExistence type="predicted"/>
<evidence type="ECO:0000256" key="4">
    <source>
        <dbReference type="ARBA" id="ARBA00023242"/>
    </source>
</evidence>
<accession>A0A397YBT0</accession>
<dbReference type="PROSITE" id="PS51005">
    <property type="entry name" value="NAC"/>
    <property type="match status" value="1"/>
</dbReference>
<dbReference type="GO" id="GO:0006355">
    <property type="term" value="P:regulation of DNA-templated transcription"/>
    <property type="evidence" value="ECO:0007669"/>
    <property type="project" value="InterPro"/>
</dbReference>
<dbReference type="Pfam" id="PF02365">
    <property type="entry name" value="NAM"/>
    <property type="match status" value="1"/>
</dbReference>
<dbReference type="InterPro" id="IPR003441">
    <property type="entry name" value="NAC-dom"/>
</dbReference>
<dbReference type="GO" id="GO:0003677">
    <property type="term" value="F:DNA binding"/>
    <property type="evidence" value="ECO:0007669"/>
    <property type="project" value="UniProtKB-KW"/>
</dbReference>
<reference evidence="6 7" key="1">
    <citation type="submission" date="2018-06" db="EMBL/GenBank/DDBJ databases">
        <title>WGS assembly of Brassica rapa FPsc.</title>
        <authorList>
            <person name="Bowman J."/>
            <person name="Kohchi T."/>
            <person name="Yamato K."/>
            <person name="Jenkins J."/>
            <person name="Shu S."/>
            <person name="Ishizaki K."/>
            <person name="Yamaoka S."/>
            <person name="Nishihama R."/>
            <person name="Nakamura Y."/>
            <person name="Berger F."/>
            <person name="Adam C."/>
            <person name="Aki S."/>
            <person name="Althoff F."/>
            <person name="Araki T."/>
            <person name="Arteaga-Vazquez M."/>
            <person name="Balasubrmanian S."/>
            <person name="Bauer D."/>
            <person name="Boehm C."/>
            <person name="Briginshaw L."/>
            <person name="Caballero-Perez J."/>
            <person name="Catarino B."/>
            <person name="Chen F."/>
            <person name="Chiyoda S."/>
            <person name="Chovatia M."/>
            <person name="Davies K."/>
            <person name="Delmans M."/>
            <person name="Demura T."/>
            <person name="Dierschke T."/>
            <person name="Dolan L."/>
            <person name="Dorantes-Acosta A."/>
            <person name="Eklund D."/>
            <person name="Florent S."/>
            <person name="Flores-Sandoval E."/>
            <person name="Fujiyama A."/>
            <person name="Fukuzawa H."/>
            <person name="Galik B."/>
            <person name="Grimanelli D."/>
            <person name="Grimwood J."/>
            <person name="Grossniklaus U."/>
            <person name="Hamada T."/>
            <person name="Haseloff J."/>
            <person name="Hetherington A."/>
            <person name="Higo A."/>
            <person name="Hirakawa Y."/>
            <person name="Hundley H."/>
            <person name="Ikeda Y."/>
            <person name="Inoue K."/>
            <person name="Inoue S."/>
            <person name="Ishida S."/>
            <person name="Jia Q."/>
            <person name="Kakita M."/>
            <person name="Kanazawa T."/>
            <person name="Kawai Y."/>
            <person name="Kawashima T."/>
            <person name="Kennedy M."/>
            <person name="Kinose K."/>
            <person name="Kinoshita T."/>
            <person name="Kohara Y."/>
            <person name="Koide E."/>
            <person name="Komatsu K."/>
            <person name="Kopischke S."/>
            <person name="Kubo M."/>
            <person name="Kyozuka J."/>
            <person name="Lagercrantz U."/>
            <person name="Lin S."/>
            <person name="Lindquist E."/>
            <person name="Lipzen A."/>
            <person name="Lu C."/>
            <person name="Luna E."/>
            <person name="Martienssen R."/>
            <person name="Minamino N."/>
            <person name="Mizutani M."/>
            <person name="Mizutani M."/>
            <person name="Mochizuki N."/>
            <person name="Monte I."/>
            <person name="Mosher R."/>
            <person name="Nagasaki H."/>
            <person name="Nakagami H."/>
            <person name="Naramoto S."/>
            <person name="Nishitani K."/>
            <person name="Ohtani M."/>
            <person name="Okamoto T."/>
            <person name="Okumura M."/>
            <person name="Phillips J."/>
            <person name="Pollak B."/>
            <person name="Reinders A."/>
            <person name="Roevekamp M."/>
            <person name="Sano R."/>
            <person name="Sawa S."/>
            <person name="Schmid M."/>
            <person name="Shirakawa M."/>
            <person name="Solano R."/>
            <person name="Spunde A."/>
            <person name="Suetsugu N."/>
            <person name="Sugano S."/>
            <person name="Sugiyama A."/>
            <person name="Sun R."/>
            <person name="Suzuki Y."/>
            <person name="Takenaka M."/>
            <person name="Takezawa D."/>
            <person name="Tomogane H."/>
            <person name="Tsuzuki M."/>
            <person name="Ueda T."/>
            <person name="Umeda M."/>
            <person name="Ward J."/>
            <person name="Watanabe Y."/>
            <person name="Yazaki K."/>
            <person name="Yokoyama R."/>
            <person name="Yoshitake Y."/>
            <person name="Yotsui I."/>
            <person name="Zachgo S."/>
            <person name="Schmutz J."/>
        </authorList>
    </citation>
    <scope>NUCLEOTIDE SEQUENCE [LARGE SCALE GENOMIC DNA]</scope>
    <source>
        <strain evidence="7">cv. B-3</strain>
    </source>
</reference>
<keyword evidence="3" id="KW-0804">Transcription</keyword>
<protein>
    <recommendedName>
        <fullName evidence="5">NAC domain-containing protein</fullName>
    </recommendedName>
</protein>
<feature type="domain" description="NAC" evidence="5">
    <location>
        <begin position="10"/>
        <end position="170"/>
    </location>
</feature>